<dbReference type="InterPro" id="IPR000832">
    <property type="entry name" value="GPCR_2_secretin-like"/>
</dbReference>
<feature type="domain" description="G-protein coupled receptors family 2 profile 2" evidence="8">
    <location>
        <begin position="538"/>
        <end position="668"/>
    </location>
</feature>
<evidence type="ECO:0000256" key="2">
    <source>
        <dbReference type="ARBA" id="ARBA00022692"/>
    </source>
</evidence>
<dbReference type="InterPro" id="IPR053066">
    <property type="entry name" value="ADGR_G7"/>
</dbReference>
<dbReference type="Proteomes" id="UP001458880">
    <property type="component" value="Unassembled WGS sequence"/>
</dbReference>
<dbReference type="GO" id="GO:0004930">
    <property type="term" value="F:G protein-coupled receptor activity"/>
    <property type="evidence" value="ECO:0007669"/>
    <property type="project" value="InterPro"/>
</dbReference>
<feature type="chain" id="PRO_5043542166" evidence="7">
    <location>
        <begin position="22"/>
        <end position="704"/>
    </location>
</feature>
<evidence type="ECO:0000256" key="5">
    <source>
        <dbReference type="SAM" id="MobiDB-lite"/>
    </source>
</evidence>
<feature type="region of interest" description="Disordered" evidence="5">
    <location>
        <begin position="345"/>
        <end position="368"/>
    </location>
</feature>
<organism evidence="9 10">
    <name type="scientific">Popillia japonica</name>
    <name type="common">Japanese beetle</name>
    <dbReference type="NCBI Taxonomy" id="7064"/>
    <lineage>
        <taxon>Eukaryota</taxon>
        <taxon>Metazoa</taxon>
        <taxon>Ecdysozoa</taxon>
        <taxon>Arthropoda</taxon>
        <taxon>Hexapoda</taxon>
        <taxon>Insecta</taxon>
        <taxon>Pterygota</taxon>
        <taxon>Neoptera</taxon>
        <taxon>Endopterygota</taxon>
        <taxon>Coleoptera</taxon>
        <taxon>Polyphaga</taxon>
        <taxon>Scarabaeiformia</taxon>
        <taxon>Scarabaeidae</taxon>
        <taxon>Rutelinae</taxon>
        <taxon>Popillia</taxon>
    </lineage>
</organism>
<feature type="transmembrane region" description="Helical" evidence="6">
    <location>
        <begin position="503"/>
        <end position="523"/>
    </location>
</feature>
<evidence type="ECO:0000313" key="10">
    <source>
        <dbReference type="Proteomes" id="UP001458880"/>
    </source>
</evidence>
<feature type="transmembrane region" description="Helical" evidence="6">
    <location>
        <begin position="460"/>
        <end position="483"/>
    </location>
</feature>
<dbReference type="PANTHER" id="PTHR47767">
    <property type="entry name" value="ADHESION G PROTEIN-COUPLED RECEPTOR G7"/>
    <property type="match status" value="1"/>
</dbReference>
<evidence type="ECO:0000256" key="6">
    <source>
        <dbReference type="SAM" id="Phobius"/>
    </source>
</evidence>
<evidence type="ECO:0000256" key="1">
    <source>
        <dbReference type="ARBA" id="ARBA00004141"/>
    </source>
</evidence>
<dbReference type="PANTHER" id="PTHR47767:SF2">
    <property type="entry name" value="GPS DOMAIN-CONTAINING PROTEIN"/>
    <property type="match status" value="1"/>
</dbReference>
<dbReference type="Pfam" id="PF00002">
    <property type="entry name" value="7tm_2"/>
    <property type="match status" value="1"/>
</dbReference>
<feature type="transmembrane region" description="Helical" evidence="6">
    <location>
        <begin position="647"/>
        <end position="667"/>
    </location>
</feature>
<dbReference type="GO" id="GO:0007166">
    <property type="term" value="P:cell surface receptor signaling pathway"/>
    <property type="evidence" value="ECO:0007669"/>
    <property type="project" value="InterPro"/>
</dbReference>
<evidence type="ECO:0000256" key="4">
    <source>
        <dbReference type="ARBA" id="ARBA00023136"/>
    </source>
</evidence>
<dbReference type="GO" id="GO:0016020">
    <property type="term" value="C:membrane"/>
    <property type="evidence" value="ECO:0007669"/>
    <property type="project" value="UniProtKB-SubCell"/>
</dbReference>
<evidence type="ECO:0000259" key="8">
    <source>
        <dbReference type="PROSITE" id="PS50261"/>
    </source>
</evidence>
<feature type="compositionally biased region" description="Acidic residues" evidence="5">
    <location>
        <begin position="346"/>
        <end position="361"/>
    </location>
</feature>
<dbReference type="EMBL" id="JASPKY010000009">
    <property type="protein sequence ID" value="KAK9753967.1"/>
    <property type="molecule type" value="Genomic_DNA"/>
</dbReference>
<feature type="transmembrane region" description="Helical" evidence="6">
    <location>
        <begin position="570"/>
        <end position="595"/>
    </location>
</feature>
<comment type="caution">
    <text evidence="9">The sequence shown here is derived from an EMBL/GenBank/DDBJ whole genome shotgun (WGS) entry which is preliminary data.</text>
</comment>
<feature type="transmembrane region" description="Helical" evidence="6">
    <location>
        <begin position="616"/>
        <end position="635"/>
    </location>
</feature>
<accession>A0AAW1N3S9</accession>
<reference evidence="9 10" key="1">
    <citation type="journal article" date="2024" name="BMC Genomics">
        <title>De novo assembly and annotation of Popillia japonica's genome with initial clues to its potential as an invasive pest.</title>
        <authorList>
            <person name="Cucini C."/>
            <person name="Boschi S."/>
            <person name="Funari R."/>
            <person name="Cardaioli E."/>
            <person name="Iannotti N."/>
            <person name="Marturano G."/>
            <person name="Paoli F."/>
            <person name="Bruttini M."/>
            <person name="Carapelli A."/>
            <person name="Frati F."/>
            <person name="Nardi F."/>
        </authorList>
    </citation>
    <scope>NUCLEOTIDE SEQUENCE [LARGE SCALE GENOMIC DNA]</scope>
    <source>
        <strain evidence="9">DMR45628</strain>
    </source>
</reference>
<evidence type="ECO:0000256" key="7">
    <source>
        <dbReference type="SAM" id="SignalP"/>
    </source>
</evidence>
<dbReference type="Gene3D" id="1.20.1070.10">
    <property type="entry name" value="Rhodopsin 7-helix transmembrane proteins"/>
    <property type="match status" value="1"/>
</dbReference>
<dbReference type="InterPro" id="IPR017981">
    <property type="entry name" value="GPCR_2-like_7TM"/>
</dbReference>
<feature type="transmembrane region" description="Helical" evidence="6">
    <location>
        <begin position="530"/>
        <end position="550"/>
    </location>
</feature>
<gene>
    <name evidence="9" type="ORF">QE152_g1474</name>
</gene>
<feature type="signal peptide" evidence="7">
    <location>
        <begin position="1"/>
        <end position="21"/>
    </location>
</feature>
<keyword evidence="3 6" id="KW-1133">Transmembrane helix</keyword>
<protein>
    <submittedName>
        <fullName evidence="9">7 transmembrane receptor (Secretin family)</fullName>
    </submittedName>
</protein>
<dbReference type="AlphaFoldDB" id="A0AAW1N3S9"/>
<name>A0AAW1N3S9_POPJA</name>
<evidence type="ECO:0000256" key="3">
    <source>
        <dbReference type="ARBA" id="ARBA00022989"/>
    </source>
</evidence>
<dbReference type="PROSITE" id="PS50261">
    <property type="entry name" value="G_PROTEIN_RECEP_F2_4"/>
    <property type="match status" value="1"/>
</dbReference>
<keyword evidence="10" id="KW-1185">Reference proteome</keyword>
<evidence type="ECO:0000313" key="9">
    <source>
        <dbReference type="EMBL" id="KAK9753967.1"/>
    </source>
</evidence>
<keyword evidence="2 6" id="KW-0812">Transmembrane</keyword>
<keyword evidence="9" id="KW-0675">Receptor</keyword>
<sequence>MIYFHVTIALFMFNTYTVINGIPHENSNRSNHTTTSVFCEEDTTYSGEKKLTWGRTQIGSSTYPNEFCLDDDGYMLQRNCYGDYNSHPGRWAEVTGNCSESYETSNVTDFVHRLLGQYIVNGSWNYEELAKISYRISEFTCIDLFLVSKALYYMTVEEYMYNLFDHFERTLDNTLEAFGLLNEGCRKFNASSYILGAVNVFFNRVTEEPNDLKEFVRKNFIFQISNPFEEGITGLALYKNELDDFRNYTIKKIYNNESYSDISTQNLELASYVPADLIERLSSSLSQEEKNKFKIIIVAFRNHTLFDLGEDKEVISKVIGISISGFCSHAKTNLFDIYSKPLISGEETETEGDGEETETEGESPNNDDIYSEDIITECNFPPVTYMFLYGDETDIKECQRDVYPYAELSVKETESTLLKFPTLYRDFDILSSLSISINYAQPQTVIESIYKRHNIVLKTIMIIGCALSLFSLAATTLTLISIKNWYKKRMYTIQLEIAMGFETFLFLIDSDISYITYIILYYFILSQFSWMMLVGSLVIGWVIPAIVIVIPIVLHPECLYCEYCPAKRSILIYFVIIPTSLIILINITIYLLVMISISRSKSQDFGANIGKKRTRIGLLLPFMLGITWIFVFALVSPWRWFSLAGSYLFHLIAPAQGFVLFIFVVVLDKDTRTIWQNRFSTVKDKLSYVKKDKTKSTVSTVATA</sequence>
<comment type="subcellular location">
    <subcellularLocation>
        <location evidence="1">Membrane</location>
        <topology evidence="1">Multi-pass membrane protein</topology>
    </subcellularLocation>
</comment>
<keyword evidence="7" id="KW-0732">Signal</keyword>
<proteinExistence type="predicted"/>
<keyword evidence="4 6" id="KW-0472">Membrane</keyword>